<gene>
    <name evidence="2" type="ORF">E0486_15335</name>
</gene>
<dbReference type="AlphaFoldDB" id="A0A4R4DXY2"/>
<protein>
    <submittedName>
        <fullName evidence="2">Uncharacterized protein</fullName>
    </submittedName>
</protein>
<keyword evidence="1" id="KW-1133">Transmembrane helix</keyword>
<reference evidence="2 3" key="1">
    <citation type="submission" date="2019-03" db="EMBL/GenBank/DDBJ databases">
        <authorList>
            <person name="Kim M.K.M."/>
        </authorList>
    </citation>
    <scope>NUCLEOTIDE SEQUENCE [LARGE SCALE GENOMIC DNA]</scope>
    <source>
        <strain evidence="2 3">17J68-15</strain>
    </source>
</reference>
<dbReference type="EMBL" id="SKFH01000033">
    <property type="protein sequence ID" value="TCZ67732.1"/>
    <property type="molecule type" value="Genomic_DNA"/>
</dbReference>
<sequence length="181" mass="20897">MIKQTMRIKGNQKFNIKYVLPGLAFVLTLVVISQTYMTTLTESNLVPVSGKITSIYQDRYRHYKYTDDRITIKLDNFVEPLFFFDNRSDFFPTVIGNLHIGDTVTLLHRTKIQARLGGGSEFKIMKIQKGSNVLYGFDKAKETFSNVAGFTTYAAIVIWLLYFFLRRKLKRQEGRTVAAML</sequence>
<dbReference type="Proteomes" id="UP000295164">
    <property type="component" value="Unassembled WGS sequence"/>
</dbReference>
<organism evidence="2 3">
    <name type="scientific">Flaviaesturariibacter aridisoli</name>
    <dbReference type="NCBI Taxonomy" id="2545761"/>
    <lineage>
        <taxon>Bacteria</taxon>
        <taxon>Pseudomonadati</taxon>
        <taxon>Bacteroidota</taxon>
        <taxon>Chitinophagia</taxon>
        <taxon>Chitinophagales</taxon>
        <taxon>Chitinophagaceae</taxon>
        <taxon>Flaviaestuariibacter</taxon>
    </lineage>
</organism>
<feature type="transmembrane region" description="Helical" evidence="1">
    <location>
        <begin position="144"/>
        <end position="165"/>
    </location>
</feature>
<evidence type="ECO:0000313" key="2">
    <source>
        <dbReference type="EMBL" id="TCZ67732.1"/>
    </source>
</evidence>
<feature type="transmembrane region" description="Helical" evidence="1">
    <location>
        <begin position="20"/>
        <end position="37"/>
    </location>
</feature>
<keyword evidence="1" id="KW-0472">Membrane</keyword>
<keyword evidence="1" id="KW-0812">Transmembrane</keyword>
<name>A0A4R4DXY2_9BACT</name>
<dbReference type="OrthoDB" id="9857433at2"/>
<dbReference type="RefSeq" id="WP_131853354.1">
    <property type="nucleotide sequence ID" value="NZ_SKFH01000033.1"/>
</dbReference>
<comment type="caution">
    <text evidence="2">The sequence shown here is derived from an EMBL/GenBank/DDBJ whole genome shotgun (WGS) entry which is preliminary data.</text>
</comment>
<evidence type="ECO:0000313" key="3">
    <source>
        <dbReference type="Proteomes" id="UP000295164"/>
    </source>
</evidence>
<proteinExistence type="predicted"/>
<evidence type="ECO:0000256" key="1">
    <source>
        <dbReference type="SAM" id="Phobius"/>
    </source>
</evidence>
<accession>A0A4R4DXY2</accession>
<keyword evidence="3" id="KW-1185">Reference proteome</keyword>